<evidence type="ECO:0000313" key="1">
    <source>
        <dbReference type="EMBL" id="QSI78625.1"/>
    </source>
</evidence>
<dbReference type="Proteomes" id="UP000663570">
    <property type="component" value="Chromosome"/>
</dbReference>
<dbReference type="RefSeq" id="WP_206256037.1">
    <property type="nucleotide sequence ID" value="NZ_CP071060.1"/>
</dbReference>
<accession>A0ABX7MDA4</accession>
<keyword evidence="2" id="KW-1185">Reference proteome</keyword>
<reference evidence="1 2" key="1">
    <citation type="submission" date="2021-02" db="EMBL/GenBank/DDBJ databases">
        <title>Niveibacterium changnyeongensis HC41.</title>
        <authorList>
            <person name="Kang M."/>
        </authorList>
    </citation>
    <scope>NUCLEOTIDE SEQUENCE [LARGE SCALE GENOMIC DNA]</scope>
    <source>
        <strain evidence="1 2">HC41</strain>
    </source>
</reference>
<name>A0ABX7MDA4_9RHOO</name>
<evidence type="ECO:0000313" key="2">
    <source>
        <dbReference type="Proteomes" id="UP000663570"/>
    </source>
</evidence>
<dbReference type="EMBL" id="CP071060">
    <property type="protein sequence ID" value="QSI78625.1"/>
    <property type="molecule type" value="Genomic_DNA"/>
</dbReference>
<proteinExistence type="predicted"/>
<organism evidence="1 2">
    <name type="scientific">Niveibacterium microcysteis</name>
    <dbReference type="NCBI Taxonomy" id="2811415"/>
    <lineage>
        <taxon>Bacteria</taxon>
        <taxon>Pseudomonadati</taxon>
        <taxon>Pseudomonadota</taxon>
        <taxon>Betaproteobacteria</taxon>
        <taxon>Rhodocyclales</taxon>
        <taxon>Rhodocyclaceae</taxon>
        <taxon>Niveibacterium</taxon>
    </lineage>
</organism>
<sequence length="155" mass="16815">MTTALGPFVAVEEFHRIIREQAMDRRIDDAAVIVVLQVHLAEPAAAAPALPTGSLSAGMMATLANSIRLSDVATELAPWRFAVLFRMKAQQHLPALLDRLLPLVQRIFDDQETLAKRLLIDVSHAFLSPGSSGSDWLQQAAAGVQHRSADNIQSA</sequence>
<evidence type="ECO:0008006" key="3">
    <source>
        <dbReference type="Google" id="ProtNLM"/>
    </source>
</evidence>
<gene>
    <name evidence="1" type="ORF">JY500_08480</name>
</gene>
<protein>
    <recommendedName>
        <fullName evidence="3">GGDEF domain-containing protein</fullName>
    </recommendedName>
</protein>